<dbReference type="Proteomes" id="UP000320475">
    <property type="component" value="Unassembled WGS sequence"/>
</dbReference>
<dbReference type="PIRSF" id="PIRSF005715">
    <property type="entry name" value="VPS45_Sec1"/>
    <property type="match status" value="1"/>
</dbReference>
<keyword evidence="5" id="KW-1185">Reference proteome</keyword>
<dbReference type="PANTHER" id="PTHR11679">
    <property type="entry name" value="VESICLE PROTEIN SORTING-ASSOCIATED"/>
    <property type="match status" value="1"/>
</dbReference>
<dbReference type="InterPro" id="IPR027482">
    <property type="entry name" value="Sec1-like_dom2"/>
</dbReference>
<evidence type="ECO:0000313" key="4">
    <source>
        <dbReference type="EMBL" id="TPX55017.1"/>
    </source>
</evidence>
<dbReference type="AlphaFoldDB" id="A0A507DUZ0"/>
<dbReference type="SUPFAM" id="SSF56815">
    <property type="entry name" value="Sec1/munc18-like (SM) proteins"/>
    <property type="match status" value="1"/>
</dbReference>
<name>A0A507DUZ0_9FUNG</name>
<feature type="compositionally biased region" description="Polar residues" evidence="2">
    <location>
        <begin position="550"/>
        <end position="564"/>
    </location>
</feature>
<dbReference type="InterPro" id="IPR036045">
    <property type="entry name" value="Sec1-like_sf"/>
</dbReference>
<feature type="compositionally biased region" description="Low complexity" evidence="2">
    <location>
        <begin position="570"/>
        <end position="589"/>
    </location>
</feature>
<dbReference type="InterPro" id="IPR001619">
    <property type="entry name" value="Sec1-like"/>
</dbReference>
<reference evidence="5 6" key="1">
    <citation type="journal article" date="2019" name="Sci. Rep.">
        <title>Comparative genomics of chytrid fungi reveal insights into the obligate biotrophic and pathogenic lifestyle of Synchytrium endobioticum.</title>
        <authorList>
            <person name="van de Vossenberg B.T.L.H."/>
            <person name="Warris S."/>
            <person name="Nguyen H.D.T."/>
            <person name="van Gent-Pelzer M.P.E."/>
            <person name="Joly D.L."/>
            <person name="van de Geest H.C."/>
            <person name="Bonants P.J.M."/>
            <person name="Smith D.S."/>
            <person name="Levesque C.A."/>
            <person name="van der Lee T.A.J."/>
        </authorList>
    </citation>
    <scope>NUCLEOTIDE SEQUENCE [LARGE SCALE GENOMIC DNA]</scope>
    <source>
        <strain evidence="3 6">LEV6574</strain>
        <strain evidence="4 5">MB42</strain>
    </source>
</reference>
<sequence>MAPNLREIVKKRIMSDMVQAAAPGKWKIMVVDPSALKILKTACKMEDIIDEKVTVVEDIFNKSRQPYPTQDAIYFISPNNEAVSAFIDDFKAKPMYARAHVYCTAGLPDRLLQSIKRSPALQYTKTLTELNVDFLAVEPQVFTFDAPNKFFAFFNPPSAAHLNYEIEVIAKRLTSVLVTLGEYPFIRFYDPDGRRETLSAKLGLAIQKEMDEYCRIESDFPPQSPYPRAILIVTDRTLDVMAPLLHEFTYQAMIYDLLTLDGNQYTYKSDEGVQKVMLDESDAIWTQIRHQHFADASNHILDSFKTFLENNKAAASSVRDQQSGNRPKGLDSLKEMQDTISALPQFQELKKQFAVHINICRECQSAFEEGKYSDIGAIEQDLATGESADGKHLKDMMVALVPLLDNTSVLNADKLRLLALYIIAQEGIQDDARRRLLEHARLSAEESQGITNLSILGVRLSSRMQKTREQKGRYTYWGHKLEKKGKKRRDDDMPYDLSRYIPIHKYILEDQVENCVDVAIFPWIKEPPPSDIGPAKATWARAGGVPAPGNTASNSASLRTTKPSWAQRRVTASGSDTASVASTSSGSSSITRGRDEDLRRNGPRVILFILGGITYSEMRAAYEVMRKSQREVIVGSTAIMTPSEFVDDIKWLDKGAVPSMASRTQPRKPAYGEDRSSSKVGGGSRPQVGEVGKAVPQAERVSPSSSPRTARMVKPPPRSAGGFSMFKR</sequence>
<protein>
    <recommendedName>
        <fullName evidence="7">Sec1-like protein</fullName>
    </recommendedName>
</protein>
<dbReference type="Gene3D" id="3.40.50.2060">
    <property type="match status" value="1"/>
</dbReference>
<dbReference type="EMBL" id="QEAN01000001">
    <property type="protein sequence ID" value="TPX55017.1"/>
    <property type="molecule type" value="Genomic_DNA"/>
</dbReference>
<dbReference type="InterPro" id="IPR043127">
    <property type="entry name" value="Sec-1-like_dom3a"/>
</dbReference>
<dbReference type="Gene3D" id="1.25.40.60">
    <property type="match status" value="1"/>
</dbReference>
<dbReference type="Gene3D" id="3.40.50.1910">
    <property type="match status" value="1"/>
</dbReference>
<proteinExistence type="inferred from homology"/>
<dbReference type="Gene3D" id="3.90.830.10">
    <property type="entry name" value="Syntaxin Binding Protein 1, Chain A, domain 2"/>
    <property type="match status" value="1"/>
</dbReference>
<dbReference type="OrthoDB" id="2228at2759"/>
<dbReference type="Proteomes" id="UP000317494">
    <property type="component" value="Unassembled WGS sequence"/>
</dbReference>
<evidence type="ECO:0000313" key="3">
    <source>
        <dbReference type="EMBL" id="TPX45932.1"/>
    </source>
</evidence>
<dbReference type="InterPro" id="IPR043154">
    <property type="entry name" value="Sec-1-like_dom1"/>
</dbReference>
<gene>
    <name evidence="3" type="ORF">SeLEV6574_g03537</name>
    <name evidence="4" type="ORF">SeMB42_g00060</name>
</gene>
<evidence type="ECO:0000256" key="1">
    <source>
        <dbReference type="ARBA" id="ARBA00009884"/>
    </source>
</evidence>
<dbReference type="EMBL" id="QEAM01000121">
    <property type="protein sequence ID" value="TPX45932.1"/>
    <property type="molecule type" value="Genomic_DNA"/>
</dbReference>
<evidence type="ECO:0000313" key="6">
    <source>
        <dbReference type="Proteomes" id="UP000320475"/>
    </source>
</evidence>
<accession>A0A507DUZ0</accession>
<evidence type="ECO:0008006" key="7">
    <source>
        <dbReference type="Google" id="ProtNLM"/>
    </source>
</evidence>
<evidence type="ECO:0000313" key="5">
    <source>
        <dbReference type="Proteomes" id="UP000317494"/>
    </source>
</evidence>
<feature type="region of interest" description="Disordered" evidence="2">
    <location>
        <begin position="532"/>
        <end position="596"/>
    </location>
</feature>
<dbReference type="GO" id="GO:0016192">
    <property type="term" value="P:vesicle-mediated transport"/>
    <property type="evidence" value="ECO:0007669"/>
    <property type="project" value="InterPro"/>
</dbReference>
<comment type="similarity">
    <text evidence="1">Belongs to the STXBP/unc-18/SEC1 family.</text>
</comment>
<dbReference type="STRING" id="286115.A0A507DUZ0"/>
<comment type="caution">
    <text evidence="4">The sequence shown here is derived from an EMBL/GenBank/DDBJ whole genome shotgun (WGS) entry which is preliminary data.</text>
</comment>
<evidence type="ECO:0000256" key="2">
    <source>
        <dbReference type="SAM" id="MobiDB-lite"/>
    </source>
</evidence>
<feature type="region of interest" description="Disordered" evidence="2">
    <location>
        <begin position="657"/>
        <end position="728"/>
    </location>
</feature>
<dbReference type="Pfam" id="PF00995">
    <property type="entry name" value="Sec1"/>
    <property type="match status" value="1"/>
</dbReference>
<dbReference type="VEuPathDB" id="FungiDB:SeMB42_g00060"/>
<organism evidence="4 5">
    <name type="scientific">Synchytrium endobioticum</name>
    <dbReference type="NCBI Taxonomy" id="286115"/>
    <lineage>
        <taxon>Eukaryota</taxon>
        <taxon>Fungi</taxon>
        <taxon>Fungi incertae sedis</taxon>
        <taxon>Chytridiomycota</taxon>
        <taxon>Chytridiomycota incertae sedis</taxon>
        <taxon>Chytridiomycetes</taxon>
        <taxon>Synchytriales</taxon>
        <taxon>Synchytriaceae</taxon>
        <taxon>Synchytrium</taxon>
    </lineage>
</organism>